<dbReference type="Pfam" id="PF12625">
    <property type="entry name" value="Arabinose_bd"/>
    <property type="match status" value="1"/>
</dbReference>
<dbReference type="Gene3D" id="1.10.10.60">
    <property type="entry name" value="Homeodomain-like"/>
    <property type="match status" value="1"/>
</dbReference>
<organism evidence="1 2">
    <name type="scientific">Aequoribacter fuscus</name>
    <dbReference type="NCBI Taxonomy" id="2518989"/>
    <lineage>
        <taxon>Bacteria</taxon>
        <taxon>Pseudomonadati</taxon>
        <taxon>Pseudomonadota</taxon>
        <taxon>Gammaproteobacteria</taxon>
        <taxon>Cellvibrionales</taxon>
        <taxon>Halieaceae</taxon>
        <taxon>Aequoribacter</taxon>
    </lineage>
</organism>
<dbReference type="OrthoDB" id="6816069at2"/>
<dbReference type="GO" id="GO:0005829">
    <property type="term" value="C:cytosol"/>
    <property type="evidence" value="ECO:0007669"/>
    <property type="project" value="TreeGrafter"/>
</dbReference>
<dbReference type="PROSITE" id="PS01124">
    <property type="entry name" value="HTH_ARAC_FAMILY_2"/>
    <property type="match status" value="1"/>
</dbReference>
<evidence type="ECO:0000313" key="1">
    <source>
        <dbReference type="EMBL" id="EGG30590.1"/>
    </source>
</evidence>
<name>F3KZA3_9GAMM</name>
<dbReference type="GO" id="GO:0003700">
    <property type="term" value="F:DNA-binding transcription factor activity"/>
    <property type="evidence" value="ECO:0007669"/>
    <property type="project" value="InterPro"/>
</dbReference>
<reference evidence="1 2" key="1">
    <citation type="journal article" date="2011" name="J. Bacteriol.">
        <title>Genome sequence of strain IMCC3088, a proteorhodopsin-containing marine bacterium belonging to the OM60/NOR5 clade.</title>
        <authorList>
            <person name="Jang Y."/>
            <person name="Oh H.M."/>
            <person name="Kang I."/>
            <person name="Lee K."/>
            <person name="Yang S.J."/>
            <person name="Cho J.C."/>
        </authorList>
    </citation>
    <scope>NUCLEOTIDE SEQUENCE [LARGE SCALE GENOMIC DNA]</scope>
    <source>
        <strain evidence="1 2">IMCC3088</strain>
    </source>
</reference>
<dbReference type="GO" id="GO:0000976">
    <property type="term" value="F:transcription cis-regulatory region binding"/>
    <property type="evidence" value="ECO:0007669"/>
    <property type="project" value="TreeGrafter"/>
</dbReference>
<proteinExistence type="predicted"/>
<gene>
    <name evidence="1" type="ORF">IMCC3088_214</name>
</gene>
<accession>F3KZA3</accession>
<dbReference type="PANTHER" id="PTHR47894">
    <property type="entry name" value="HTH-TYPE TRANSCRIPTIONAL REGULATOR GADX"/>
    <property type="match status" value="1"/>
</dbReference>
<comment type="caution">
    <text evidence="1">The sequence shown here is derived from an EMBL/GenBank/DDBJ whole genome shotgun (WGS) entry which is preliminary data.</text>
</comment>
<dbReference type="InterPro" id="IPR009057">
    <property type="entry name" value="Homeodomain-like_sf"/>
</dbReference>
<dbReference type="AlphaFoldDB" id="F3KZA3"/>
<keyword evidence="2" id="KW-1185">Reference proteome</keyword>
<dbReference type="EMBL" id="AEIG01000011">
    <property type="protein sequence ID" value="EGG30590.1"/>
    <property type="molecule type" value="Genomic_DNA"/>
</dbReference>
<dbReference type="InterPro" id="IPR032687">
    <property type="entry name" value="AraC-type_N"/>
</dbReference>
<dbReference type="RefSeq" id="WP_009574743.1">
    <property type="nucleotide sequence ID" value="NZ_AEIG01000011.1"/>
</dbReference>
<sequence>MDVNLTHYDKNKPLLMSSEILLGSLEVAEELGLSVEPSLVLAQIDAKQLKDPDQFLPLHCVVNFLNDMAQRSNCEHFGFLVGLKQPPTRFARIGQLVKFAATLREAIDDALRFSLLNSQFSRWELESDEIYATLIRRTRVAYDEPMIQLQTLALTVVYKAMTGLVGGRDIGLQQVSFSYAPHAHKQRMEAFFGCPVHFNQPFNALIFTCKALELPIPTSDPKVYHLIKAQLENLSKGLTHQDDLITRVIHHIQQAMGSRYCSLEFISQTMGAHPRALQRQLAEEGVTFKQLLNRVRQGLAEEYLINSSISVAELSSFLGYRNPSAFSRAFKRESGLSPDHWKASKLAAVS</sequence>
<dbReference type="Pfam" id="PF12833">
    <property type="entry name" value="HTH_18"/>
    <property type="match status" value="1"/>
</dbReference>
<dbReference type="STRING" id="2518989.IMCC3088_214"/>
<dbReference type="SUPFAM" id="SSF46689">
    <property type="entry name" value="Homeodomain-like"/>
    <property type="match status" value="1"/>
</dbReference>
<protein>
    <submittedName>
        <fullName evidence="1">Transcriptional regulator</fullName>
    </submittedName>
</protein>
<dbReference type="InterPro" id="IPR018060">
    <property type="entry name" value="HTH_AraC"/>
</dbReference>
<evidence type="ECO:0000313" key="2">
    <source>
        <dbReference type="Proteomes" id="UP000005615"/>
    </source>
</evidence>
<dbReference type="PANTHER" id="PTHR47894:SF4">
    <property type="entry name" value="HTH-TYPE TRANSCRIPTIONAL REGULATOR GADX"/>
    <property type="match status" value="1"/>
</dbReference>
<dbReference type="eggNOG" id="COG2207">
    <property type="taxonomic scope" value="Bacteria"/>
</dbReference>
<dbReference type="Proteomes" id="UP000005615">
    <property type="component" value="Unassembled WGS sequence"/>
</dbReference>
<dbReference type="SMART" id="SM00342">
    <property type="entry name" value="HTH_ARAC"/>
    <property type="match status" value="1"/>
</dbReference>